<proteinExistence type="predicted"/>
<evidence type="ECO:0000313" key="7">
    <source>
        <dbReference type="EMBL" id="RIL43698.1"/>
    </source>
</evidence>
<name>A0A418HPU2_STAGA</name>
<dbReference type="InterPro" id="IPR013011">
    <property type="entry name" value="PTS_EIIB_2"/>
</dbReference>
<dbReference type="Gene3D" id="1.10.10.10">
    <property type="entry name" value="Winged helix-like DNA-binding domain superfamily/Winged helix DNA-binding domain"/>
    <property type="match status" value="1"/>
</dbReference>
<dbReference type="Pfam" id="PF00359">
    <property type="entry name" value="PTS_EIIA_2"/>
    <property type="match status" value="1"/>
</dbReference>
<protein>
    <submittedName>
        <fullName evidence="7">PRD domain-containing protein</fullName>
    </submittedName>
</protein>
<evidence type="ECO:0000259" key="5">
    <source>
        <dbReference type="PROSITE" id="PS51099"/>
    </source>
</evidence>
<feature type="domain" description="PTS EIIA type-2" evidence="4">
    <location>
        <begin position="482"/>
        <end position="621"/>
    </location>
</feature>
<accession>A0A418HPU2</accession>
<dbReference type="Gene3D" id="1.10.1790.10">
    <property type="entry name" value="PRD domain"/>
    <property type="match status" value="1"/>
</dbReference>
<dbReference type="PROSITE" id="PS51094">
    <property type="entry name" value="PTS_EIIA_TYPE_2"/>
    <property type="match status" value="1"/>
</dbReference>
<evidence type="ECO:0000256" key="1">
    <source>
        <dbReference type="ARBA" id="ARBA00011798"/>
    </source>
</evidence>
<evidence type="ECO:0000259" key="6">
    <source>
        <dbReference type="PROSITE" id="PS51372"/>
    </source>
</evidence>
<dbReference type="SUPFAM" id="SSF55804">
    <property type="entry name" value="Phoshotransferase/anion transport protein"/>
    <property type="match status" value="1"/>
</dbReference>
<evidence type="ECO:0000256" key="2">
    <source>
        <dbReference type="ARBA" id="ARBA00022679"/>
    </source>
</evidence>
<feature type="domain" description="PTS EIIB type-2" evidence="5">
    <location>
        <begin position="383"/>
        <end position="476"/>
    </location>
</feature>
<dbReference type="InterPro" id="IPR013196">
    <property type="entry name" value="HTH_11"/>
</dbReference>
<dbReference type="InterPro" id="IPR050661">
    <property type="entry name" value="BglG_antiterminators"/>
</dbReference>
<dbReference type="InterPro" id="IPR016152">
    <property type="entry name" value="PTrfase/Anion_transptr"/>
</dbReference>
<dbReference type="InterPro" id="IPR036095">
    <property type="entry name" value="PTS_EIIB-like_sf"/>
</dbReference>
<reference evidence="7 8" key="1">
    <citation type="journal article" date="2016" name="Front. Microbiol.">
        <title>Comprehensive Phylogenetic Analysis of Bovine Non-aureus Staphylococci Species Based on Whole-Genome Sequencing.</title>
        <authorList>
            <person name="Naushad S."/>
            <person name="Barkema H.W."/>
            <person name="Luby C."/>
            <person name="Condas L.A."/>
            <person name="Nobrega D.B."/>
            <person name="Carson D.A."/>
            <person name="De Buck J."/>
        </authorList>
    </citation>
    <scope>NUCLEOTIDE SEQUENCE [LARGE SCALE GENOMIC DNA]</scope>
    <source>
        <strain evidence="7 8">SNUC 1388</strain>
    </source>
</reference>
<evidence type="ECO:0000313" key="8">
    <source>
        <dbReference type="Proteomes" id="UP000283576"/>
    </source>
</evidence>
<keyword evidence="2" id="KW-0808">Transferase</keyword>
<dbReference type="EMBL" id="QXRZ01000002">
    <property type="protein sequence ID" value="RIL43698.1"/>
    <property type="molecule type" value="Genomic_DNA"/>
</dbReference>
<comment type="caution">
    <text evidence="7">The sequence shown here is derived from an EMBL/GenBank/DDBJ whole genome shotgun (WGS) entry which is preliminary data.</text>
</comment>
<dbReference type="PROSITE" id="PS51099">
    <property type="entry name" value="PTS_EIIB_TYPE_2"/>
    <property type="match status" value="1"/>
</dbReference>
<organism evidence="7 8">
    <name type="scientific">Staphylococcus gallinarum</name>
    <dbReference type="NCBI Taxonomy" id="1293"/>
    <lineage>
        <taxon>Bacteria</taxon>
        <taxon>Bacillati</taxon>
        <taxon>Bacillota</taxon>
        <taxon>Bacilli</taxon>
        <taxon>Bacillales</taxon>
        <taxon>Staphylococcaceae</taxon>
        <taxon>Staphylococcus</taxon>
    </lineage>
</organism>
<dbReference type="GO" id="GO:0006355">
    <property type="term" value="P:regulation of DNA-templated transcription"/>
    <property type="evidence" value="ECO:0007669"/>
    <property type="project" value="InterPro"/>
</dbReference>
<evidence type="ECO:0000256" key="3">
    <source>
        <dbReference type="ARBA" id="ARBA00022737"/>
    </source>
</evidence>
<dbReference type="SUPFAM" id="SSF52794">
    <property type="entry name" value="PTS system IIB component-like"/>
    <property type="match status" value="1"/>
</dbReference>
<dbReference type="Gene3D" id="3.40.930.10">
    <property type="entry name" value="Mannitol-specific EII, Chain A"/>
    <property type="match status" value="1"/>
</dbReference>
<dbReference type="InterPro" id="IPR002178">
    <property type="entry name" value="PTS_EIIA_type-2_dom"/>
</dbReference>
<evidence type="ECO:0000259" key="4">
    <source>
        <dbReference type="PROSITE" id="PS51094"/>
    </source>
</evidence>
<dbReference type="PROSITE" id="PS51372">
    <property type="entry name" value="PRD_2"/>
    <property type="match status" value="1"/>
</dbReference>
<feature type="domain" description="PRD" evidence="6">
    <location>
        <begin position="274"/>
        <end position="381"/>
    </location>
</feature>
<dbReference type="RefSeq" id="WP_107526788.1">
    <property type="nucleotide sequence ID" value="NZ_JAIBNU010000003.1"/>
</dbReference>
<dbReference type="Pfam" id="PF00874">
    <property type="entry name" value="PRD"/>
    <property type="match status" value="1"/>
</dbReference>
<comment type="subunit">
    <text evidence="1">Homodimer or homotrimer. Seems to be a monomer when not phosphorylated.</text>
</comment>
<dbReference type="PANTHER" id="PTHR30185">
    <property type="entry name" value="CRYPTIC BETA-GLUCOSIDE BGL OPERON ANTITERMINATOR"/>
    <property type="match status" value="1"/>
</dbReference>
<dbReference type="GO" id="GO:0009401">
    <property type="term" value="P:phosphoenolpyruvate-dependent sugar phosphotransferase system"/>
    <property type="evidence" value="ECO:0007669"/>
    <property type="project" value="InterPro"/>
</dbReference>
<dbReference type="CDD" id="cd05568">
    <property type="entry name" value="PTS_IIB_bgl_like"/>
    <property type="match status" value="1"/>
</dbReference>
<keyword evidence="3" id="KW-0677">Repeat</keyword>
<dbReference type="Proteomes" id="UP000283576">
    <property type="component" value="Unassembled WGS sequence"/>
</dbReference>
<dbReference type="InterPro" id="IPR036634">
    <property type="entry name" value="PRD_sf"/>
</dbReference>
<dbReference type="InterPro" id="IPR036388">
    <property type="entry name" value="WH-like_DNA-bd_sf"/>
</dbReference>
<gene>
    <name evidence="7" type="ORF">BUZ01_03490</name>
</gene>
<dbReference type="Pfam" id="PF08279">
    <property type="entry name" value="HTH_11"/>
    <property type="match status" value="1"/>
</dbReference>
<dbReference type="AlphaFoldDB" id="A0A418HPU2"/>
<dbReference type="PANTHER" id="PTHR30185:SF12">
    <property type="entry name" value="TRANSCRIPTIONAL REGULATOR MANR"/>
    <property type="match status" value="1"/>
</dbReference>
<dbReference type="SUPFAM" id="SSF63520">
    <property type="entry name" value="PTS-regulatory domain, PRD"/>
    <property type="match status" value="2"/>
</dbReference>
<dbReference type="InterPro" id="IPR011608">
    <property type="entry name" value="PRD"/>
</dbReference>
<sequence>MIERHIKIMRLFIQGSENYKSADDIAAILSVSNRTVRSDIKYINTLFSDPVITSVKGRGFRLNLEQYHIETIEHYINDYANKDSEILMNLGYRLLMQHDPTTTERLIADLKITKNEFLDYLQRFTNWCQSFDVLVESVRNKGVCIKGNEMNIRNAILHLSQLTSKNKSIEDIILADIPKVHLEQITQIIKRVLIYNHIQATQIQLKQLIIHLIIIYKRQNISYKAWDIKPKSFEIANQCITEINNRLGYDLNRDTIKLFSFFISDYFEQHDLGFEQLFVKSYIERLIVQMEQNIGVAFTQDSVLRDNIFSHFSRTYHRIIKNVYINNPLTQDIKKHYPFIFDALYDIVKELEVDADIHLVEDEIAFLALHFQSSVERNEQEKIKIVIACYYGLGISSLLEAKILKLDERIEVIDTVQLDSLYDYHFEGIDVLVTTHEIEGNHLPKRLSQVTVSPLFSNEDAEKVKVIINQINNNVINQADLSSVQVDVVGGEDEVTDMAVVFDKAQSILNNNHAITESYIPSALEREKFASTFIGNAISMPHGNPKEVLKSHVIVFKHEQGLLWKQNKVKLVFFLAITEADIPIMKKIIHNIADLTENDVDQYLLLDEQVLQKKIMTLIRE</sequence>
<dbReference type="GO" id="GO:0008982">
    <property type="term" value="F:protein-N(PI)-phosphohistidine-sugar phosphotransferase activity"/>
    <property type="evidence" value="ECO:0007669"/>
    <property type="project" value="InterPro"/>
</dbReference>